<comment type="caution">
    <text evidence="1">The sequence shown here is derived from an EMBL/GenBank/DDBJ whole genome shotgun (WGS) entry which is preliminary data.</text>
</comment>
<dbReference type="AlphaFoldDB" id="A0A7V1I4Q6"/>
<protein>
    <recommendedName>
        <fullName evidence="2">DUF4145 domain-containing protein</fullName>
    </recommendedName>
</protein>
<evidence type="ECO:0008006" key="2">
    <source>
        <dbReference type="Google" id="ProtNLM"/>
    </source>
</evidence>
<reference evidence="1" key="1">
    <citation type="journal article" date="2020" name="mSystems">
        <title>Genome- and Community-Level Interaction Insights into Carbon Utilization and Element Cycling Functions of Hydrothermarchaeota in Hydrothermal Sediment.</title>
        <authorList>
            <person name="Zhou Z."/>
            <person name="Liu Y."/>
            <person name="Xu W."/>
            <person name="Pan J."/>
            <person name="Luo Z.H."/>
            <person name="Li M."/>
        </authorList>
    </citation>
    <scope>NUCLEOTIDE SEQUENCE [LARGE SCALE GENOMIC DNA]</scope>
    <source>
        <strain evidence="1">HyVt-45</strain>
    </source>
</reference>
<sequence length="270" mass="31335">MERVDDIIIRYYKAWLEFSRLIDEKAKGDWSKADLLINNNGRAKQVLDEMYEALSDFEQSTSAGKLYQVSDDFISLCDEMLQKLDNGSSKASVTGFLEHIRDEWENKTEVGDVEDWGIVDALRVFFSLPNYNPDAWLRRRFLIRGVRISSSSKNIPKKIEIAFREACACFIYGQNLATSALARAVMEAVLKEKFKVFRNMTLGKIIKKGWYKIDQLKRHPELNEKAKKIWKVGNEALHQNEDNKVRQLINELNAQTVLINLKELLEYLYG</sequence>
<evidence type="ECO:0000313" key="1">
    <source>
        <dbReference type="EMBL" id="HEB74396.1"/>
    </source>
</evidence>
<accession>A0A7V1I4Q6</accession>
<proteinExistence type="predicted"/>
<gene>
    <name evidence="1" type="ORF">ENJ03_04170</name>
</gene>
<dbReference type="EMBL" id="DRKW01000243">
    <property type="protein sequence ID" value="HEB74396.1"/>
    <property type="molecule type" value="Genomic_DNA"/>
</dbReference>
<name>A0A7V1I4Q6_DESA2</name>
<dbReference type="Proteomes" id="UP000886268">
    <property type="component" value="Unassembled WGS sequence"/>
</dbReference>
<organism evidence="1">
    <name type="scientific">Desulfofervidus auxilii</name>
    <dbReference type="NCBI Taxonomy" id="1621989"/>
    <lineage>
        <taxon>Bacteria</taxon>
        <taxon>Pseudomonadati</taxon>
        <taxon>Thermodesulfobacteriota</taxon>
        <taxon>Candidatus Desulfofervidia</taxon>
        <taxon>Candidatus Desulfofervidales</taxon>
        <taxon>Candidatus Desulfofervidaceae</taxon>
        <taxon>Candidatus Desulfofervidus</taxon>
    </lineage>
</organism>